<dbReference type="NCBIfam" id="TIGR00096">
    <property type="entry name" value="16S rRNA (cytidine(1402)-2'-O)-methyltransferase"/>
    <property type="match status" value="1"/>
</dbReference>
<dbReference type="AlphaFoldDB" id="A0A1E7NK40"/>
<gene>
    <name evidence="1 3" type="primary">rsmI</name>
    <name evidence="3" type="ORF">C3H42_08565</name>
</gene>
<dbReference type="HAMAP" id="MF_01877">
    <property type="entry name" value="16SrRNA_methyltr_I"/>
    <property type="match status" value="1"/>
</dbReference>
<dbReference type="Pfam" id="PF00590">
    <property type="entry name" value="TP_methylase"/>
    <property type="match status" value="1"/>
</dbReference>
<evidence type="ECO:0000313" key="4">
    <source>
        <dbReference type="Proteomes" id="UP000287237"/>
    </source>
</evidence>
<evidence type="ECO:0000256" key="1">
    <source>
        <dbReference type="HAMAP-Rule" id="MF_01877"/>
    </source>
</evidence>
<dbReference type="CDD" id="cd11648">
    <property type="entry name" value="RsmI"/>
    <property type="match status" value="1"/>
</dbReference>
<protein>
    <recommendedName>
        <fullName evidence="1">Ribosomal RNA small subunit methyltransferase I</fullName>
        <ecNumber evidence="1">2.1.1.198</ecNumber>
    </recommendedName>
    <alternativeName>
        <fullName evidence="1">16S rRNA 2'-O-ribose C1402 methyltransferase</fullName>
    </alternativeName>
    <alternativeName>
        <fullName evidence="1">rRNA (cytidine-2'-O-)-methyltransferase RsmI</fullName>
    </alternativeName>
</protein>
<keyword evidence="1" id="KW-0698">rRNA processing</keyword>
<dbReference type="Proteomes" id="UP000287237">
    <property type="component" value="Unassembled WGS sequence"/>
</dbReference>
<dbReference type="InterPro" id="IPR014776">
    <property type="entry name" value="4pyrrole_Mease_sub2"/>
</dbReference>
<dbReference type="PROSITE" id="PS01296">
    <property type="entry name" value="RSMI"/>
    <property type="match status" value="1"/>
</dbReference>
<comment type="subcellular location">
    <subcellularLocation>
        <location evidence="1">Cytoplasm</location>
    </subcellularLocation>
</comment>
<keyword evidence="1 3" id="KW-0808">Transferase</keyword>
<keyword evidence="1 3" id="KW-0489">Methyltransferase</keyword>
<name>A0A1E7NK40_CAMJU</name>
<dbReference type="Gene3D" id="3.40.1010.10">
    <property type="entry name" value="Cobalt-precorrin-4 Transmethylase, Domain 1"/>
    <property type="match status" value="1"/>
</dbReference>
<proteinExistence type="inferred from homology"/>
<comment type="catalytic activity">
    <reaction evidence="1">
        <text>cytidine(1402) in 16S rRNA + S-adenosyl-L-methionine = 2'-O-methylcytidine(1402) in 16S rRNA + S-adenosyl-L-homocysteine + H(+)</text>
        <dbReference type="Rhea" id="RHEA:42924"/>
        <dbReference type="Rhea" id="RHEA-COMP:10285"/>
        <dbReference type="Rhea" id="RHEA-COMP:10286"/>
        <dbReference type="ChEBI" id="CHEBI:15378"/>
        <dbReference type="ChEBI" id="CHEBI:57856"/>
        <dbReference type="ChEBI" id="CHEBI:59789"/>
        <dbReference type="ChEBI" id="CHEBI:74495"/>
        <dbReference type="ChEBI" id="CHEBI:82748"/>
        <dbReference type="EC" id="2.1.1.198"/>
    </reaction>
</comment>
<dbReference type="GO" id="GO:0070677">
    <property type="term" value="F:rRNA (cytosine-2'-O-)-methyltransferase activity"/>
    <property type="evidence" value="ECO:0007669"/>
    <property type="project" value="UniProtKB-UniRule"/>
</dbReference>
<dbReference type="InterPro" id="IPR018063">
    <property type="entry name" value="SAM_MeTrfase_RsmI_CS"/>
</dbReference>
<sequence length="274" mass="31144">MLYFIPTPIGNLSDISFRALELLKTCNLVFCEDTRVSKSLISLLNAKFHTDIYISKFIALHSHNEKEVLASIDLKIFEKNVAYLSDAGMPGISDPGKALVEFAQENNIAYEILPGANAALVALVSSAFCQKEFIFIGFLANKGKERQKDIEKILNFPYPSIIYESPKRILSLIEQIMILDSQREIFLIKEISKKFENKFKGNAKQLFEILKKSNLNGEWVVVLQSKEQNFLQNTLCEKDIMDLELPLKAKAKLLSKFNGKNAKEIYQKLLLSQD</sequence>
<comment type="caution">
    <text evidence="3">The sequence shown here is derived from an EMBL/GenBank/DDBJ whole genome shotgun (WGS) entry which is preliminary data.</text>
</comment>
<feature type="domain" description="Tetrapyrrole methylase" evidence="2">
    <location>
        <begin position="1"/>
        <end position="206"/>
    </location>
</feature>
<dbReference type="PANTHER" id="PTHR46111:SF1">
    <property type="entry name" value="RIBOSOMAL RNA SMALL SUBUNIT METHYLTRANSFERASE I"/>
    <property type="match status" value="1"/>
</dbReference>
<evidence type="ECO:0000313" key="3">
    <source>
        <dbReference type="EMBL" id="RTJ94727.1"/>
    </source>
</evidence>
<organism evidence="3 4">
    <name type="scientific">Campylobacter jejuni</name>
    <dbReference type="NCBI Taxonomy" id="197"/>
    <lineage>
        <taxon>Bacteria</taxon>
        <taxon>Pseudomonadati</taxon>
        <taxon>Campylobacterota</taxon>
        <taxon>Epsilonproteobacteria</taxon>
        <taxon>Campylobacterales</taxon>
        <taxon>Campylobacteraceae</taxon>
        <taxon>Campylobacter</taxon>
    </lineage>
</organism>
<dbReference type="InterPro" id="IPR000878">
    <property type="entry name" value="4pyrrol_Mease"/>
</dbReference>
<reference evidence="3 4" key="1">
    <citation type="journal article" date="2019" name="Appl. Environ. Microbiol.">
        <title>Population genetics and characterization of Campylobacter jejuni isolates in western jackdaws and game birds in Finland.</title>
        <authorList>
            <person name="Kovanen S."/>
            <person name="Rossi M."/>
            <person name="Pohja-Mykra M."/>
            <person name="Nieminen T."/>
            <person name="Raunio-Saarnisto M."/>
            <person name="Sauvala M."/>
            <person name="Fredriksson-Ahomaa M."/>
            <person name="Hanninen M.L."/>
            <person name="Kivisto R."/>
        </authorList>
    </citation>
    <scope>NUCLEOTIDE SEQUENCE [LARGE SCALE GENOMIC DNA]</scope>
    <source>
        <strain evidence="3 4">CB296</strain>
    </source>
</reference>
<accession>A0A1E7NK40</accession>
<dbReference type="EMBL" id="PRCK01000008">
    <property type="protein sequence ID" value="RTJ94727.1"/>
    <property type="molecule type" value="Genomic_DNA"/>
</dbReference>
<comment type="similarity">
    <text evidence="1">Belongs to the methyltransferase superfamily. RsmI family.</text>
</comment>
<dbReference type="PANTHER" id="PTHR46111">
    <property type="entry name" value="RIBOSOMAL RNA SMALL SUBUNIT METHYLTRANSFERASE I"/>
    <property type="match status" value="1"/>
</dbReference>
<dbReference type="EC" id="2.1.1.198" evidence="1"/>
<keyword evidence="1" id="KW-0963">Cytoplasm</keyword>
<dbReference type="Gene3D" id="3.30.950.10">
    <property type="entry name" value="Methyltransferase, Cobalt-precorrin-4 Transmethylase, Domain 2"/>
    <property type="match status" value="1"/>
</dbReference>
<comment type="function">
    <text evidence="1">Catalyzes the 2'-O-methylation of the ribose of cytidine 1402 (C1402) in 16S rRNA.</text>
</comment>
<dbReference type="GO" id="GO:0005737">
    <property type="term" value="C:cytoplasm"/>
    <property type="evidence" value="ECO:0007669"/>
    <property type="project" value="UniProtKB-SubCell"/>
</dbReference>
<dbReference type="SUPFAM" id="SSF53790">
    <property type="entry name" value="Tetrapyrrole methylase"/>
    <property type="match status" value="1"/>
</dbReference>
<dbReference type="InterPro" id="IPR008189">
    <property type="entry name" value="rRNA_ssu_MeTfrase_I"/>
</dbReference>
<dbReference type="RefSeq" id="WP_070243040.1">
    <property type="nucleotide sequence ID" value="NZ_MJVT01000039.1"/>
</dbReference>
<dbReference type="PIRSF" id="PIRSF005917">
    <property type="entry name" value="MTase_YraL"/>
    <property type="match status" value="1"/>
</dbReference>
<dbReference type="InterPro" id="IPR035996">
    <property type="entry name" value="4pyrrol_Methylase_sf"/>
</dbReference>
<evidence type="ECO:0000259" key="2">
    <source>
        <dbReference type="Pfam" id="PF00590"/>
    </source>
</evidence>
<dbReference type="InterPro" id="IPR014777">
    <property type="entry name" value="4pyrrole_Mease_sub1"/>
</dbReference>
<keyword evidence="1" id="KW-0949">S-adenosyl-L-methionine</keyword>